<feature type="compositionally biased region" description="Polar residues" evidence="1">
    <location>
        <begin position="93"/>
        <end position="108"/>
    </location>
</feature>
<feature type="chain" id="PRO_5040208915" evidence="2">
    <location>
        <begin position="34"/>
        <end position="632"/>
    </location>
</feature>
<organism evidence="3 4">
    <name type="scientific">Polynucleobacter paneuropaeus</name>
    <dbReference type="NCBI Taxonomy" id="2527775"/>
    <lineage>
        <taxon>Bacteria</taxon>
        <taxon>Pseudomonadati</taxon>
        <taxon>Pseudomonadota</taxon>
        <taxon>Betaproteobacteria</taxon>
        <taxon>Burkholderiales</taxon>
        <taxon>Burkholderiaceae</taxon>
        <taxon>Polynucleobacter</taxon>
    </lineage>
</organism>
<comment type="caution">
    <text evidence="3">The sequence shown here is derived from an EMBL/GenBank/DDBJ whole genome shotgun (WGS) entry which is preliminary data.</text>
</comment>
<dbReference type="SUPFAM" id="SSF52096">
    <property type="entry name" value="ClpP/crotonase"/>
    <property type="match status" value="1"/>
</dbReference>
<feature type="region of interest" description="Disordered" evidence="1">
    <location>
        <begin position="47"/>
        <end position="227"/>
    </location>
</feature>
<evidence type="ECO:0000256" key="1">
    <source>
        <dbReference type="SAM" id="MobiDB-lite"/>
    </source>
</evidence>
<evidence type="ECO:0000313" key="4">
    <source>
        <dbReference type="Proteomes" id="UP000783102"/>
    </source>
</evidence>
<dbReference type="EMBL" id="JAANEY010000001">
    <property type="protein sequence ID" value="MBT8552117.1"/>
    <property type="molecule type" value="Genomic_DNA"/>
</dbReference>
<dbReference type="InterPro" id="IPR029045">
    <property type="entry name" value="ClpP/crotonase-like_dom_sf"/>
</dbReference>
<keyword evidence="2" id="KW-0732">Signal</keyword>
<evidence type="ECO:0000313" key="3">
    <source>
        <dbReference type="EMBL" id="MBT8552117.1"/>
    </source>
</evidence>
<reference evidence="3" key="1">
    <citation type="journal article" date="2021" name="Genome Biol. Evol.">
        <title>Continental-Scale Gene Flow Prevents Allopatric Divergence of Pelagic Freshwater Bacteria.</title>
        <authorList>
            <person name="Hoetzinger M."/>
            <person name="Pitt A."/>
            <person name="Huemer A."/>
            <person name="Hahn M.W."/>
        </authorList>
    </citation>
    <scope>NUCLEOTIDE SEQUENCE</scope>
    <source>
        <strain evidence="3">SM1-W8</strain>
    </source>
</reference>
<sequence>MINKGDSPLINPRIVLFLVGIALLGLISGPLQAADASPTMWDKVFGAENKNSDAEPSKTKSKKTKSSKQTQKNQKSSKSSKAPANSKPDETKSSGATSQELAPASQTIAEEKVEPSSSPAPFWKGLFSAASSTSPLIEGADKGASNASAQNASSPASATSTSAASPSPAPLAVSTTPPAPEPTPAAPSATSEPFWKRIFGNASSKPPESKAEPSAIEPAKEQTPNPTTVVATPAQITTPSVGSSKTSATEEEPSFWQKLFSNKSASNAKSSEPVVANTPQPSINNSTAIALPSAVVNASGASDTKSNFALANVCERDKCELMIVYDAAINKANVEKFVQSTATIPAGTAVLFNSVDGDLNSGIRLGQILRQKRFNSRIGRTNLNKKTLVEADGQCFSACVLAFAGGVNRRIDPNDQLGIYALRSNAKKVNEEDMRLAINGLNIYFDQMGVDRRLVQQMLQAKGLSVSLISLSNARLLNLDNSSRTTTYPWRMQALDDGLLIALVTEKQSGGNYNVTLGLTRQNKDLRLTIFIKPSAGSINLSQLSDFLNRAPRPQLTFTNQAIPLNLIKPWEATSSGIQASALLTDKELATMSSALEFELDFAQLNKNTYNLDGVTIFGTSGLKGALTAIKK</sequence>
<gene>
    <name evidence="3" type="ORF">G6731_09140</name>
</gene>
<feature type="signal peptide" evidence="2">
    <location>
        <begin position="1"/>
        <end position="33"/>
    </location>
</feature>
<evidence type="ECO:0000256" key="2">
    <source>
        <dbReference type="SAM" id="SignalP"/>
    </source>
</evidence>
<name>A0A9Q2WJX8_9BURK</name>
<accession>A0A9Q2WJX8</accession>
<dbReference type="Proteomes" id="UP000783102">
    <property type="component" value="Unassembled WGS sequence"/>
</dbReference>
<dbReference type="AlphaFoldDB" id="A0A9Q2WJX8"/>
<proteinExistence type="predicted"/>
<feature type="compositionally biased region" description="Low complexity" evidence="1">
    <location>
        <begin position="144"/>
        <end position="176"/>
    </location>
</feature>
<feature type="compositionally biased region" description="Low complexity" evidence="1">
    <location>
        <begin position="67"/>
        <end position="86"/>
    </location>
</feature>
<protein>
    <submittedName>
        <fullName evidence="3">Uncharacterized protein</fullName>
    </submittedName>
</protein>